<comment type="catalytic activity">
    <reaction evidence="10">
        <text>a 5'-end diphospho-ribonucleoside in mRNA + GTP + H(+) = a 5'-end (5'-triphosphoguanosine)-ribonucleoside in mRNA + diphosphate</text>
        <dbReference type="Rhea" id="RHEA:67012"/>
        <dbReference type="Rhea" id="RHEA-COMP:17165"/>
        <dbReference type="Rhea" id="RHEA-COMP:17166"/>
        <dbReference type="ChEBI" id="CHEBI:15378"/>
        <dbReference type="ChEBI" id="CHEBI:33019"/>
        <dbReference type="ChEBI" id="CHEBI:37565"/>
        <dbReference type="ChEBI" id="CHEBI:167616"/>
        <dbReference type="ChEBI" id="CHEBI:167617"/>
        <dbReference type="EC" id="2.7.7.50"/>
    </reaction>
    <physiologicalReaction direction="left-to-right" evidence="10">
        <dbReference type="Rhea" id="RHEA:67013"/>
    </physiologicalReaction>
</comment>
<dbReference type="Gene3D" id="3.90.190.10">
    <property type="entry name" value="Protein tyrosine phosphatase superfamily"/>
    <property type="match status" value="1"/>
</dbReference>
<evidence type="ECO:0000256" key="3">
    <source>
        <dbReference type="ARBA" id="ARBA00022664"/>
    </source>
</evidence>
<feature type="binding site" evidence="12">
    <location>
        <begin position="620"/>
        <end position="625"/>
    </location>
    <ligand>
        <name>GTP</name>
        <dbReference type="ChEBI" id="CHEBI:37565"/>
    </ligand>
</feature>
<dbReference type="InterPro" id="IPR012340">
    <property type="entry name" value="NA-bd_OB-fold"/>
</dbReference>
<sequence length="683" mass="79848">MYSNSIHIAPHYTERKQQAPPFFFRQRPKPQVPPTPFNRSHHKQVTHNRFKRVCPSPNNKSLPKRVVKKPRCDQISRQLPPYWWNCPAYGQSIDNIVPSKVPLGESYDDLVDPYKRYHLPKEITQGTSVKKIGLVVDLTSKSGYYQPLEGVKHLKIQCKGKDSIPDNESVNHFVYEVFQFLANQYKDLERPKKYILVHSTHGYNRTGYMIVHYIVRAQAISVTEALQVFAKARPPGIFRNKYIDALYTFYHETRPETVVCPPSPEWKSCPYPLDLNAEPMADNNQVENGDDKNNGTLVPQSEGNHLMSIDDVLGDTITEDYQFRLQGICYRLLKLEPMAKENPKFPGAYPITLSKTSLKLLRERYFYATWKAVGTRYMMLITWEGCYLIDKKFHFRRVQMRFPLKQTNAGHLKEFHNFTLLDGEMVIDALPDTQNQERRYLVSDVMAINNVSVFHLPFQERWKMVEKQVIEPRNLEKQFIHQSGNKNYRYDMEPFRVRRKDFWMLSGAQKILNGFIPKLSHAADGLIFQGRDDPYVPKNHEGLLQWKYTHNVDFLFEVDKQGHRQLFLLDRGEKKLMIRHQVVFQTKSDPSEFSGKIIECSLLDDNQTNVWNVCLWKFERVRSDKVIPSSTTTLRKARSVESKITENTLMNEVAEIIHLPIYTERLEKNRKSPDSQSEALKVA</sequence>
<dbReference type="PIRSF" id="PIRSF036958">
    <property type="entry name" value="mRNA_capping_HCE"/>
    <property type="match status" value="1"/>
</dbReference>
<organism evidence="15 16">
    <name type="scientific">Coptis chinensis</name>
    <dbReference type="NCBI Taxonomy" id="261450"/>
    <lineage>
        <taxon>Eukaryota</taxon>
        <taxon>Viridiplantae</taxon>
        <taxon>Streptophyta</taxon>
        <taxon>Embryophyta</taxon>
        <taxon>Tracheophyta</taxon>
        <taxon>Spermatophyta</taxon>
        <taxon>Magnoliopsida</taxon>
        <taxon>Ranunculales</taxon>
        <taxon>Ranunculaceae</taxon>
        <taxon>Coptidoideae</taxon>
        <taxon>Coptis</taxon>
    </lineage>
</organism>
<feature type="active site" description="N6-GMP-lysine intermediate" evidence="11">
    <location>
        <position position="371"/>
    </location>
</feature>
<dbReference type="GO" id="GO:0004484">
    <property type="term" value="F:mRNA guanylyltransferase activity"/>
    <property type="evidence" value="ECO:0007669"/>
    <property type="project" value="UniProtKB-EC"/>
</dbReference>
<keyword evidence="8 12" id="KW-0342">GTP-binding</keyword>
<dbReference type="SUPFAM" id="SSF56091">
    <property type="entry name" value="DNA ligase/mRNA capping enzyme, catalytic domain"/>
    <property type="match status" value="1"/>
</dbReference>
<dbReference type="Gene3D" id="2.40.50.140">
    <property type="entry name" value="Nucleic acid-binding proteins"/>
    <property type="match status" value="1"/>
</dbReference>
<proteinExistence type="predicted"/>
<dbReference type="Gene3D" id="3.30.470.30">
    <property type="entry name" value="DNA ligase/mRNA capping enzyme"/>
    <property type="match status" value="1"/>
</dbReference>
<dbReference type="GO" id="GO:0140818">
    <property type="term" value="F:mRNA 5'-triphosphate monophosphatase activity"/>
    <property type="evidence" value="ECO:0007669"/>
    <property type="project" value="InterPro"/>
</dbReference>
<dbReference type="OrthoDB" id="200924at2759"/>
<evidence type="ECO:0000256" key="7">
    <source>
        <dbReference type="ARBA" id="ARBA00023042"/>
    </source>
</evidence>
<evidence type="ECO:0000256" key="1">
    <source>
        <dbReference type="ARBA" id="ARBA00004123"/>
    </source>
</evidence>
<evidence type="ECO:0000313" key="16">
    <source>
        <dbReference type="Proteomes" id="UP000631114"/>
    </source>
</evidence>
<dbReference type="GO" id="GO:0005634">
    <property type="term" value="C:nucleus"/>
    <property type="evidence" value="ECO:0007669"/>
    <property type="project" value="UniProtKB-SubCell"/>
</dbReference>
<evidence type="ECO:0000256" key="9">
    <source>
        <dbReference type="ARBA" id="ARBA00023242"/>
    </source>
</evidence>
<dbReference type="Proteomes" id="UP000631114">
    <property type="component" value="Unassembled WGS sequence"/>
</dbReference>
<dbReference type="AlphaFoldDB" id="A0A835IUI0"/>
<dbReference type="Pfam" id="PF03919">
    <property type="entry name" value="mRNA_cap_C"/>
    <property type="match status" value="1"/>
</dbReference>
<dbReference type="Pfam" id="PF01331">
    <property type="entry name" value="mRNA_cap_enzyme"/>
    <property type="match status" value="1"/>
</dbReference>
<evidence type="ECO:0000256" key="12">
    <source>
        <dbReference type="PIRSR" id="PIRSR036958-3"/>
    </source>
</evidence>
<gene>
    <name evidence="15" type="ORF">IFM89_031921</name>
</gene>
<dbReference type="InterPro" id="IPR000340">
    <property type="entry name" value="Dual-sp_phosphatase_cat-dom"/>
</dbReference>
<dbReference type="InterPro" id="IPR017074">
    <property type="entry name" value="mRNA_cap_enz_bifunc"/>
</dbReference>
<feature type="region of interest" description="Disordered" evidence="13">
    <location>
        <begin position="28"/>
        <end position="47"/>
    </location>
</feature>
<protein>
    <recommendedName>
        <fullName evidence="2">mRNA guanylyltransferase</fullName>
        <ecNumber evidence="2">2.7.7.50</ecNumber>
    </recommendedName>
</protein>
<dbReference type="SUPFAM" id="SSF50249">
    <property type="entry name" value="Nucleic acid-binding proteins"/>
    <property type="match status" value="1"/>
</dbReference>
<dbReference type="InterPro" id="IPR029021">
    <property type="entry name" value="Prot-tyrosine_phosphatase-like"/>
</dbReference>
<dbReference type="FunFam" id="3.30.470.30:FF:000005">
    <property type="entry name" value="mRNA capping enzyme, putative"/>
    <property type="match status" value="1"/>
</dbReference>
<reference evidence="15 16" key="1">
    <citation type="submission" date="2020-10" db="EMBL/GenBank/DDBJ databases">
        <title>The Coptis chinensis genome and diversification of protoberbering-type alkaloids.</title>
        <authorList>
            <person name="Wang B."/>
            <person name="Shu S."/>
            <person name="Song C."/>
            <person name="Liu Y."/>
        </authorList>
    </citation>
    <scope>NUCLEOTIDE SEQUENCE [LARGE SCALE GENOMIC DNA]</scope>
    <source>
        <strain evidence="15">HL-2020</strain>
        <tissue evidence="15">Leaf</tissue>
    </source>
</reference>
<dbReference type="PANTHER" id="PTHR10367">
    <property type="entry name" value="MRNA-CAPPING ENZYME"/>
    <property type="match status" value="1"/>
</dbReference>
<comment type="caution">
    <text evidence="15">The sequence shown here is derived from an EMBL/GenBank/DDBJ whole genome shotgun (WGS) entry which is preliminary data.</text>
</comment>
<dbReference type="EC" id="2.7.7.50" evidence="2"/>
<keyword evidence="6 12" id="KW-0547">Nucleotide-binding</keyword>
<evidence type="ECO:0000256" key="2">
    <source>
        <dbReference type="ARBA" id="ARBA00012475"/>
    </source>
</evidence>
<dbReference type="InterPro" id="IPR051029">
    <property type="entry name" value="mRNA_Capping_Enz/RNA_Phosphat"/>
</dbReference>
<dbReference type="Pfam" id="PF00782">
    <property type="entry name" value="DSPc"/>
    <property type="match status" value="1"/>
</dbReference>
<keyword evidence="7" id="KW-0506">mRNA capping</keyword>
<evidence type="ECO:0000256" key="4">
    <source>
        <dbReference type="ARBA" id="ARBA00022679"/>
    </source>
</evidence>
<feature type="binding site" evidence="12">
    <location>
        <begin position="422"/>
        <end position="424"/>
    </location>
    <ligand>
        <name>GTP</name>
        <dbReference type="ChEBI" id="CHEBI:37565"/>
    </ligand>
</feature>
<dbReference type="PROSITE" id="PS50056">
    <property type="entry name" value="TYR_PHOSPHATASE_2"/>
    <property type="match status" value="1"/>
</dbReference>
<keyword evidence="9" id="KW-0539">Nucleus</keyword>
<dbReference type="CDD" id="cd07895">
    <property type="entry name" value="Adenylation_mRNA_capping"/>
    <property type="match status" value="1"/>
</dbReference>
<evidence type="ECO:0000256" key="11">
    <source>
        <dbReference type="PIRSR" id="PIRSR036958-2"/>
    </source>
</evidence>
<keyword evidence="5" id="KW-0548">Nucleotidyltransferase</keyword>
<evidence type="ECO:0000256" key="10">
    <source>
        <dbReference type="ARBA" id="ARBA00044624"/>
    </source>
</evidence>
<keyword evidence="3" id="KW-0507">mRNA processing</keyword>
<evidence type="ECO:0000256" key="6">
    <source>
        <dbReference type="ARBA" id="ARBA00022741"/>
    </source>
</evidence>
<evidence type="ECO:0000313" key="15">
    <source>
        <dbReference type="EMBL" id="KAF9622517.1"/>
    </source>
</evidence>
<feature type="binding site" evidence="12">
    <location>
        <position position="376"/>
    </location>
    <ligand>
        <name>GTP</name>
        <dbReference type="ChEBI" id="CHEBI:37565"/>
    </ligand>
</feature>
<dbReference type="EMBL" id="JADFTS010000002">
    <property type="protein sequence ID" value="KAF9622517.1"/>
    <property type="molecule type" value="Genomic_DNA"/>
</dbReference>
<dbReference type="GO" id="GO:0005524">
    <property type="term" value="F:ATP binding"/>
    <property type="evidence" value="ECO:0007669"/>
    <property type="project" value="InterPro"/>
</dbReference>
<dbReference type="GO" id="GO:0006370">
    <property type="term" value="P:7-methylguanosine mRNA capping"/>
    <property type="evidence" value="ECO:0007669"/>
    <property type="project" value="UniProtKB-KW"/>
</dbReference>
<accession>A0A835IUI0</accession>
<dbReference type="InterPro" id="IPR013846">
    <property type="entry name" value="mRNA_cap_enzyme_C"/>
</dbReference>
<evidence type="ECO:0000256" key="5">
    <source>
        <dbReference type="ARBA" id="ARBA00022695"/>
    </source>
</evidence>
<comment type="subcellular location">
    <subcellularLocation>
        <location evidence="1">Nucleus</location>
    </subcellularLocation>
</comment>
<dbReference type="SUPFAM" id="SSF52799">
    <property type="entry name" value="(Phosphotyrosine protein) phosphatases II"/>
    <property type="match status" value="1"/>
</dbReference>
<name>A0A835IUI0_9MAGN</name>
<dbReference type="InterPro" id="IPR000387">
    <property type="entry name" value="Tyr_Pase_dom"/>
</dbReference>
<evidence type="ECO:0000259" key="14">
    <source>
        <dbReference type="PROSITE" id="PS50056"/>
    </source>
</evidence>
<keyword evidence="4" id="KW-0808">Transferase</keyword>
<keyword evidence="16" id="KW-1185">Reference proteome</keyword>
<dbReference type="InterPro" id="IPR001339">
    <property type="entry name" value="mRNA_cap_enzyme_adenylation"/>
</dbReference>
<evidence type="ECO:0000256" key="13">
    <source>
        <dbReference type="SAM" id="MobiDB-lite"/>
    </source>
</evidence>
<evidence type="ECO:0000256" key="8">
    <source>
        <dbReference type="ARBA" id="ARBA00023134"/>
    </source>
</evidence>
<feature type="domain" description="Tyrosine specific protein phosphatases" evidence="14">
    <location>
        <begin position="171"/>
        <end position="234"/>
    </location>
</feature>
<dbReference type="GO" id="GO:0005525">
    <property type="term" value="F:GTP binding"/>
    <property type="evidence" value="ECO:0007669"/>
    <property type="project" value="UniProtKB-KW"/>
</dbReference>
<dbReference type="PANTHER" id="PTHR10367:SF17">
    <property type="entry name" value="MRNA-CAPPING ENZYME"/>
    <property type="match status" value="1"/>
</dbReference>